<sequence>MGGLLGTEQCVQECLADVRDDAGDLLRGHVYVVQNLSGSGSTLTAPLEANSVGWIGGRNGSRTVSQR</sequence>
<reference evidence="1" key="1">
    <citation type="submission" date="2021-06" db="EMBL/GenBank/DDBJ databases">
        <title>Genome sequence of Cutibacterium modestum strain KB17-24694.</title>
        <authorList>
            <person name="Dekio I."/>
            <person name="Asahina A."/>
            <person name="Nishida M."/>
        </authorList>
    </citation>
    <scope>NUCLEOTIDE SEQUENCE</scope>
    <source>
        <strain evidence="1">KB17-24694</strain>
    </source>
</reference>
<gene>
    <name evidence="1" type="ORF">KB1_13240</name>
</gene>
<evidence type="ECO:0000313" key="2">
    <source>
        <dbReference type="Proteomes" id="UP000825072"/>
    </source>
</evidence>
<dbReference type="AlphaFoldDB" id="A0AAD1KQI7"/>
<proteinExistence type="predicted"/>
<evidence type="ECO:0000313" key="1">
    <source>
        <dbReference type="EMBL" id="BCY25334.1"/>
    </source>
</evidence>
<accession>A0AAD1KQI7</accession>
<protein>
    <submittedName>
        <fullName evidence="1">Uncharacterized protein</fullName>
    </submittedName>
</protein>
<name>A0AAD1KQI7_9ACTN</name>
<dbReference type="Proteomes" id="UP000825072">
    <property type="component" value="Chromosome 1"/>
</dbReference>
<dbReference type="EMBL" id="AP024747">
    <property type="protein sequence ID" value="BCY25334.1"/>
    <property type="molecule type" value="Genomic_DNA"/>
</dbReference>
<organism evidence="1 2">
    <name type="scientific">Cutibacterium modestum</name>
    <dbReference type="NCBI Taxonomy" id="2559073"/>
    <lineage>
        <taxon>Bacteria</taxon>
        <taxon>Bacillati</taxon>
        <taxon>Actinomycetota</taxon>
        <taxon>Actinomycetes</taxon>
        <taxon>Propionibacteriales</taxon>
        <taxon>Propionibacteriaceae</taxon>
        <taxon>Cutibacterium</taxon>
    </lineage>
</organism>